<accession>A0A2P6RQR0</accession>
<evidence type="ECO:0000256" key="3">
    <source>
        <dbReference type="ARBA" id="ARBA00022676"/>
    </source>
</evidence>
<evidence type="ECO:0000313" key="8">
    <source>
        <dbReference type="EMBL" id="PRQ48773.1"/>
    </source>
</evidence>
<proteinExistence type="inferred from homology"/>
<keyword evidence="6" id="KW-0472">Membrane</keyword>
<evidence type="ECO:0000256" key="2">
    <source>
        <dbReference type="ARBA" id="ARBA00010271"/>
    </source>
</evidence>
<comment type="subcellular location">
    <subcellularLocation>
        <location evidence="1">Golgi apparatus membrane</location>
        <topology evidence="1">Single-pass type II membrane protein</topology>
    </subcellularLocation>
</comment>
<dbReference type="InterPro" id="IPR040911">
    <property type="entry name" value="Exostosin_GT47"/>
</dbReference>
<dbReference type="Gramene" id="PRQ48773">
    <property type="protein sequence ID" value="PRQ48773"/>
    <property type="gene ID" value="RchiOBHm_Chr2g0114511"/>
</dbReference>
<keyword evidence="6" id="KW-0812">Transmembrane</keyword>
<keyword evidence="9" id="KW-1185">Reference proteome</keyword>
<evidence type="ECO:0000256" key="4">
    <source>
        <dbReference type="ARBA" id="ARBA00022968"/>
    </source>
</evidence>
<evidence type="ECO:0000313" key="9">
    <source>
        <dbReference type="Proteomes" id="UP000238479"/>
    </source>
</evidence>
<organism evidence="8 9">
    <name type="scientific">Rosa chinensis</name>
    <name type="common">China rose</name>
    <dbReference type="NCBI Taxonomy" id="74649"/>
    <lineage>
        <taxon>Eukaryota</taxon>
        <taxon>Viridiplantae</taxon>
        <taxon>Streptophyta</taxon>
        <taxon>Embryophyta</taxon>
        <taxon>Tracheophyta</taxon>
        <taxon>Spermatophyta</taxon>
        <taxon>Magnoliopsida</taxon>
        <taxon>eudicotyledons</taxon>
        <taxon>Gunneridae</taxon>
        <taxon>Pentapetalae</taxon>
        <taxon>rosids</taxon>
        <taxon>fabids</taxon>
        <taxon>Rosales</taxon>
        <taxon>Rosaceae</taxon>
        <taxon>Rosoideae</taxon>
        <taxon>Rosoideae incertae sedis</taxon>
        <taxon>Rosa</taxon>
    </lineage>
</organism>
<evidence type="ECO:0000256" key="5">
    <source>
        <dbReference type="ARBA" id="ARBA00023034"/>
    </source>
</evidence>
<protein>
    <submittedName>
        <fullName evidence="8">Putative exostosin</fullName>
    </submittedName>
</protein>
<keyword evidence="5" id="KW-0333">Golgi apparatus</keyword>
<dbReference type="GO" id="GO:0016757">
    <property type="term" value="F:glycosyltransferase activity"/>
    <property type="evidence" value="ECO:0007669"/>
    <property type="project" value="UniProtKB-KW"/>
</dbReference>
<dbReference type="OrthoDB" id="1924787at2759"/>
<dbReference type="EMBL" id="PDCK01000040">
    <property type="protein sequence ID" value="PRQ48773.1"/>
    <property type="molecule type" value="Genomic_DNA"/>
</dbReference>
<dbReference type="PANTHER" id="PTHR11062">
    <property type="entry name" value="EXOSTOSIN HEPARAN SULFATE GLYCOSYLTRANSFERASE -RELATED"/>
    <property type="match status" value="1"/>
</dbReference>
<dbReference type="OMA" id="AEMVTWQ"/>
<dbReference type="InterPro" id="IPR004263">
    <property type="entry name" value="Exostosin"/>
</dbReference>
<dbReference type="Proteomes" id="UP000238479">
    <property type="component" value="Chromosome 2"/>
</dbReference>
<keyword evidence="6" id="KW-1133">Transmembrane helix</keyword>
<gene>
    <name evidence="8" type="ORF">RchiOBHm_Chr2g0114511</name>
</gene>
<keyword evidence="3" id="KW-0808">Transferase</keyword>
<dbReference type="PANTHER" id="PTHR11062:SF255">
    <property type="entry name" value="XYLOGLUCAN GALACTOSYLTRANSFERASE GT17-RELATED"/>
    <property type="match status" value="1"/>
</dbReference>
<name>A0A2P6RQR0_ROSCH</name>
<dbReference type="Pfam" id="PF03016">
    <property type="entry name" value="Exostosin_GT47"/>
    <property type="match status" value="1"/>
</dbReference>
<dbReference type="GO" id="GO:0000139">
    <property type="term" value="C:Golgi membrane"/>
    <property type="evidence" value="ECO:0007669"/>
    <property type="project" value="UniProtKB-SubCell"/>
</dbReference>
<reference evidence="8 9" key="1">
    <citation type="journal article" date="2018" name="Nat. Genet.">
        <title>The Rosa genome provides new insights in the design of modern roses.</title>
        <authorList>
            <person name="Bendahmane M."/>
        </authorList>
    </citation>
    <scope>NUCLEOTIDE SEQUENCE [LARGE SCALE GENOMIC DNA]</scope>
    <source>
        <strain evidence="9">cv. Old Blush</strain>
    </source>
</reference>
<dbReference type="STRING" id="74649.A0A2P6RQR0"/>
<keyword evidence="3" id="KW-0328">Glycosyltransferase</keyword>
<keyword evidence="4" id="KW-0735">Signal-anchor</keyword>
<sequence length="487" mass="55096">MLSRKQTPPDSPWKEKEEKLLHYSKSKEPNLLMTILNNPHLRFGAFVFVFLSAWLLLLLFWFPPKITITQTTTPNVVEALLVPDQDTQEQPKSKCEDPSVSVYVYPLPAKFNIALLDRCEALNVYTDMCPHVANHGLGQPKPNMGLATSWFATHQFIGEMIFHARVENHPCRTHEPSRATLFYVPFYGGLYASSKFREANLTARDELALELVEHIQSQPTWQKHNGKDHFIALGRTAWDFMRTSDGPDFGANVLLNLPAVKNMSVLTVERQPWQGSNQFGIPYPSYFHPSTLPEMLTWQTKMRGATRSYLFSFIGGPRKGLEKAAVRNEFIRQCGESTRCFLMKCGANGASKCHEPSEVLKVMSESQFCLQAPGDSYTRRSTFDSVLAGCIPVFFSPHTAFTQYKWFLPAEVSEYSVYIDEKSEASKRIEEELLKIPTEKVAMMREKVIEMIPSLTYAHPNASGLGFKDAVDVSLASLANHVNNLVN</sequence>
<evidence type="ECO:0000256" key="1">
    <source>
        <dbReference type="ARBA" id="ARBA00004323"/>
    </source>
</evidence>
<feature type="domain" description="Exostosin GT47" evidence="7">
    <location>
        <begin position="99"/>
        <end position="423"/>
    </location>
</feature>
<comment type="caution">
    <text evidence="8">The sequence shown here is derived from an EMBL/GenBank/DDBJ whole genome shotgun (WGS) entry which is preliminary data.</text>
</comment>
<feature type="transmembrane region" description="Helical" evidence="6">
    <location>
        <begin position="43"/>
        <end position="62"/>
    </location>
</feature>
<dbReference type="AlphaFoldDB" id="A0A2P6RQR0"/>
<evidence type="ECO:0000256" key="6">
    <source>
        <dbReference type="SAM" id="Phobius"/>
    </source>
</evidence>
<evidence type="ECO:0000259" key="7">
    <source>
        <dbReference type="Pfam" id="PF03016"/>
    </source>
</evidence>
<comment type="similarity">
    <text evidence="2">Belongs to the glycosyltransferase 47 family.</text>
</comment>